<dbReference type="RefSeq" id="WP_349431705.1">
    <property type="nucleotide sequence ID" value="NZ_CP157743.1"/>
</dbReference>
<dbReference type="NCBIfam" id="TIGR02521">
    <property type="entry name" value="type_IV_pilW"/>
    <property type="match status" value="1"/>
</dbReference>
<dbReference type="InterPro" id="IPR019734">
    <property type="entry name" value="TPR_rpt"/>
</dbReference>
<keyword evidence="2 3" id="KW-0802">TPR repeat</keyword>
<feature type="repeat" description="TPR" evidence="3">
    <location>
        <begin position="72"/>
        <end position="105"/>
    </location>
</feature>
<dbReference type="PROSITE" id="PS51257">
    <property type="entry name" value="PROKAR_LIPOPROTEIN"/>
    <property type="match status" value="1"/>
</dbReference>
<dbReference type="PROSITE" id="PS50293">
    <property type="entry name" value="TPR_REGION"/>
    <property type="match status" value="2"/>
</dbReference>
<dbReference type="PANTHER" id="PTHR45586">
    <property type="entry name" value="TPR REPEAT-CONTAINING PROTEIN PA4667"/>
    <property type="match status" value="1"/>
</dbReference>
<dbReference type="Pfam" id="PF13432">
    <property type="entry name" value="TPR_16"/>
    <property type="match status" value="1"/>
</dbReference>
<dbReference type="KEGG" id="mech:Q9L42_020035"/>
<feature type="repeat" description="TPR" evidence="3">
    <location>
        <begin position="142"/>
        <end position="175"/>
    </location>
</feature>
<dbReference type="InterPro" id="IPR051012">
    <property type="entry name" value="CellSynth/LPSAsmb/PSIAsmb"/>
</dbReference>
<dbReference type="EMBL" id="CP157743">
    <property type="protein sequence ID" value="XBS20602.1"/>
    <property type="molecule type" value="Genomic_DNA"/>
</dbReference>
<dbReference type="SMART" id="SM00028">
    <property type="entry name" value="TPR"/>
    <property type="match status" value="3"/>
</dbReference>
<evidence type="ECO:0000256" key="1">
    <source>
        <dbReference type="ARBA" id="ARBA00022737"/>
    </source>
</evidence>
<evidence type="ECO:0000313" key="4">
    <source>
        <dbReference type="EMBL" id="XBS20602.1"/>
    </source>
</evidence>
<organism evidence="4 5">
    <name type="scientific">Methylomarinum roseum</name>
    <dbReference type="NCBI Taxonomy" id="3067653"/>
    <lineage>
        <taxon>Bacteria</taxon>
        <taxon>Pseudomonadati</taxon>
        <taxon>Pseudomonadota</taxon>
        <taxon>Gammaproteobacteria</taxon>
        <taxon>Methylococcales</taxon>
        <taxon>Methylococcaceae</taxon>
        <taxon>Methylomarinum</taxon>
    </lineage>
</organism>
<dbReference type="Proteomes" id="UP001225378">
    <property type="component" value="Chromosome"/>
</dbReference>
<evidence type="ECO:0000256" key="2">
    <source>
        <dbReference type="ARBA" id="ARBA00022803"/>
    </source>
</evidence>
<dbReference type="PANTHER" id="PTHR45586:SF1">
    <property type="entry name" value="LIPOPOLYSACCHARIDE ASSEMBLY PROTEIN B"/>
    <property type="match status" value="1"/>
</dbReference>
<dbReference type="Pfam" id="PF00515">
    <property type="entry name" value="TPR_1"/>
    <property type="match status" value="1"/>
</dbReference>
<gene>
    <name evidence="4" type="primary">pilW</name>
    <name evidence="4" type="ORF">Q9L42_020035</name>
</gene>
<proteinExistence type="predicted"/>
<reference evidence="4 5" key="1">
    <citation type="journal article" date="2024" name="Microbiology">
        <title>Methylomarinum rosea sp. nov., a novel halophilic methanotrophic bacterium from the hypersaline Lake Elton.</title>
        <authorList>
            <person name="Suleimanov R.Z."/>
            <person name="Oshkin I.Y."/>
            <person name="Danilova O.V."/>
            <person name="Suzina N.E."/>
            <person name="Dedysh S.N."/>
        </authorList>
    </citation>
    <scope>NUCLEOTIDE SEQUENCE [LARGE SCALE GENOMIC DNA]</scope>
    <source>
        <strain evidence="4 5">Ch1-1</strain>
    </source>
</reference>
<evidence type="ECO:0000313" key="5">
    <source>
        <dbReference type="Proteomes" id="UP001225378"/>
    </source>
</evidence>
<dbReference type="SUPFAM" id="SSF48452">
    <property type="entry name" value="TPR-like"/>
    <property type="match status" value="1"/>
</dbReference>
<sequence length="255" mass="28809">MLLIKAVKLVAIGAFCTMLGGCVSSSGSKDALSDQEQAALNLQMGTRYLDMGMLQVAKEKLEKARELDSGNANIYNALAVLHERIEQFGAAREYYQEALALDPDNPSSKNNYGRFLCEQGNYSEGVVLLEQTVQMPLNNRKWIAFTNLGLCYVQLNQSEQAERAFRQALELQPDYAPALLEMQRISYQQRNYMSARAFLERYLGVSQHTPKTLWIAVQTERALGNRKLVEKYQQQLLTLFPGSEQAQQVRTAVNR</sequence>
<name>A0AAU7NUD7_9GAMM</name>
<protein>
    <submittedName>
        <fullName evidence="4">Type IV pilus biogenesis/stability protein PilW</fullName>
    </submittedName>
</protein>
<dbReference type="AlphaFoldDB" id="A0AAU7NUD7"/>
<dbReference type="InterPro" id="IPR011990">
    <property type="entry name" value="TPR-like_helical_dom_sf"/>
</dbReference>
<dbReference type="PROSITE" id="PS50005">
    <property type="entry name" value="TPR"/>
    <property type="match status" value="2"/>
</dbReference>
<evidence type="ECO:0000256" key="3">
    <source>
        <dbReference type="PROSITE-ProRule" id="PRU00339"/>
    </source>
</evidence>
<dbReference type="Gene3D" id="1.25.40.10">
    <property type="entry name" value="Tetratricopeptide repeat domain"/>
    <property type="match status" value="1"/>
</dbReference>
<dbReference type="InterPro" id="IPR013360">
    <property type="entry name" value="Pilus_4_PilW"/>
</dbReference>
<keyword evidence="5" id="KW-1185">Reference proteome</keyword>
<keyword evidence="1" id="KW-0677">Repeat</keyword>
<accession>A0AAU7NUD7</accession>